<feature type="compositionally biased region" description="Polar residues" evidence="1">
    <location>
        <begin position="1484"/>
        <end position="1510"/>
    </location>
</feature>
<feature type="compositionally biased region" description="Pro residues" evidence="1">
    <location>
        <begin position="1161"/>
        <end position="1177"/>
    </location>
</feature>
<feature type="compositionally biased region" description="Pro residues" evidence="1">
    <location>
        <begin position="636"/>
        <end position="653"/>
    </location>
</feature>
<feature type="compositionally biased region" description="Basic and acidic residues" evidence="1">
    <location>
        <begin position="1317"/>
        <end position="1347"/>
    </location>
</feature>
<dbReference type="EMBL" id="BEGY01000054">
    <property type="protein sequence ID" value="GAX80616.1"/>
    <property type="molecule type" value="Genomic_DNA"/>
</dbReference>
<feature type="compositionally biased region" description="Basic and acidic residues" evidence="1">
    <location>
        <begin position="38"/>
        <end position="73"/>
    </location>
</feature>
<protein>
    <submittedName>
        <fullName evidence="2">Uncharacterized protein</fullName>
    </submittedName>
</protein>
<feature type="region of interest" description="Disordered" evidence="1">
    <location>
        <begin position="1189"/>
        <end position="1280"/>
    </location>
</feature>
<comment type="caution">
    <text evidence="2">The sequence shown here is derived from an EMBL/GenBank/DDBJ whole genome shotgun (WGS) entry which is preliminary data.</text>
</comment>
<gene>
    <name evidence="2" type="ORF">CEUSTIGMA_g8051.t1</name>
</gene>
<feature type="region of interest" description="Disordered" evidence="1">
    <location>
        <begin position="1573"/>
        <end position="1596"/>
    </location>
</feature>
<dbReference type="STRING" id="1157962.A0A250XC38"/>
<feature type="region of interest" description="Disordered" evidence="1">
    <location>
        <begin position="849"/>
        <end position="872"/>
    </location>
</feature>
<feature type="region of interest" description="Disordered" evidence="1">
    <location>
        <begin position="1317"/>
        <end position="1542"/>
    </location>
</feature>
<dbReference type="OrthoDB" id="552557at2759"/>
<feature type="region of interest" description="Disordered" evidence="1">
    <location>
        <begin position="2112"/>
        <end position="2166"/>
    </location>
</feature>
<feature type="region of interest" description="Disordered" evidence="1">
    <location>
        <begin position="1159"/>
        <end position="1178"/>
    </location>
</feature>
<name>A0A250XC38_9CHLO</name>
<feature type="region of interest" description="Disordered" evidence="1">
    <location>
        <begin position="1623"/>
        <end position="1647"/>
    </location>
</feature>
<feature type="region of interest" description="Disordered" evidence="1">
    <location>
        <begin position="304"/>
        <end position="360"/>
    </location>
</feature>
<accession>A0A250XC38</accession>
<feature type="region of interest" description="Disordered" evidence="1">
    <location>
        <begin position="1814"/>
        <end position="1838"/>
    </location>
</feature>
<feature type="compositionally biased region" description="Low complexity" evidence="1">
    <location>
        <begin position="599"/>
        <end position="623"/>
    </location>
</feature>
<feature type="compositionally biased region" description="Polar residues" evidence="1">
    <location>
        <begin position="1380"/>
        <end position="1393"/>
    </location>
</feature>
<keyword evidence="3" id="KW-1185">Reference proteome</keyword>
<feature type="compositionally biased region" description="Basic and acidic residues" evidence="1">
    <location>
        <begin position="586"/>
        <end position="598"/>
    </location>
</feature>
<evidence type="ECO:0000313" key="3">
    <source>
        <dbReference type="Proteomes" id="UP000232323"/>
    </source>
</evidence>
<feature type="compositionally biased region" description="Low complexity" evidence="1">
    <location>
        <begin position="2112"/>
        <end position="2136"/>
    </location>
</feature>
<feature type="compositionally biased region" description="Polar residues" evidence="1">
    <location>
        <begin position="1208"/>
        <end position="1226"/>
    </location>
</feature>
<feature type="compositionally biased region" description="Acidic residues" evidence="1">
    <location>
        <begin position="858"/>
        <end position="867"/>
    </location>
</feature>
<feature type="region of interest" description="Disordered" evidence="1">
    <location>
        <begin position="581"/>
        <end position="679"/>
    </location>
</feature>
<feature type="compositionally biased region" description="Basic and acidic residues" evidence="1">
    <location>
        <begin position="734"/>
        <end position="744"/>
    </location>
</feature>
<feature type="compositionally biased region" description="Low complexity" evidence="1">
    <location>
        <begin position="1444"/>
        <end position="1461"/>
    </location>
</feature>
<feature type="compositionally biased region" description="Low complexity" evidence="1">
    <location>
        <begin position="1227"/>
        <end position="1280"/>
    </location>
</feature>
<feature type="compositionally biased region" description="Low complexity" evidence="1">
    <location>
        <begin position="1893"/>
        <end position="1906"/>
    </location>
</feature>
<feature type="compositionally biased region" description="Low complexity" evidence="1">
    <location>
        <begin position="79"/>
        <end position="90"/>
    </location>
</feature>
<feature type="region of interest" description="Disordered" evidence="1">
    <location>
        <begin position="1723"/>
        <end position="1743"/>
    </location>
</feature>
<evidence type="ECO:0000313" key="2">
    <source>
        <dbReference type="EMBL" id="GAX80616.1"/>
    </source>
</evidence>
<feature type="compositionally biased region" description="Polar residues" evidence="1">
    <location>
        <begin position="332"/>
        <end position="355"/>
    </location>
</feature>
<feature type="compositionally biased region" description="Low complexity" evidence="1">
    <location>
        <begin position="1400"/>
        <end position="1411"/>
    </location>
</feature>
<proteinExistence type="predicted"/>
<feature type="compositionally biased region" description="Polar residues" evidence="1">
    <location>
        <begin position="1357"/>
        <end position="1366"/>
    </location>
</feature>
<feature type="region of interest" description="Disordered" evidence="1">
    <location>
        <begin position="732"/>
        <end position="759"/>
    </location>
</feature>
<reference evidence="2 3" key="1">
    <citation type="submission" date="2017-08" db="EMBL/GenBank/DDBJ databases">
        <title>Acidophilic green algal genome provides insights into adaptation to an acidic environment.</title>
        <authorList>
            <person name="Hirooka S."/>
            <person name="Hirose Y."/>
            <person name="Kanesaki Y."/>
            <person name="Higuchi S."/>
            <person name="Fujiwara T."/>
            <person name="Onuma R."/>
            <person name="Era A."/>
            <person name="Ohbayashi R."/>
            <person name="Uzuka A."/>
            <person name="Nozaki H."/>
            <person name="Yoshikawa H."/>
            <person name="Miyagishima S.Y."/>
        </authorList>
    </citation>
    <scope>NUCLEOTIDE SEQUENCE [LARGE SCALE GENOMIC DNA]</scope>
    <source>
        <strain evidence="2 3">NIES-2499</strain>
    </source>
</reference>
<dbReference type="Proteomes" id="UP000232323">
    <property type="component" value="Unassembled WGS sequence"/>
</dbReference>
<evidence type="ECO:0000256" key="1">
    <source>
        <dbReference type="SAM" id="MobiDB-lite"/>
    </source>
</evidence>
<feature type="region of interest" description="Disordered" evidence="1">
    <location>
        <begin position="1880"/>
        <end position="1917"/>
    </location>
</feature>
<feature type="compositionally biased region" description="Basic and acidic residues" evidence="1">
    <location>
        <begin position="1"/>
        <end position="30"/>
    </location>
</feature>
<feature type="compositionally biased region" description="Polar residues" evidence="1">
    <location>
        <begin position="2142"/>
        <end position="2153"/>
    </location>
</feature>
<sequence length="2230" mass="234639">MATLTHEQRLKQLKDETESRRKKFEERELLLKQQAEQQAKEALQRRRHERLQEDQRMRKPWQEPPPPKKDILRAKQKQKPVTVVPKSPSSEVAQKMDHRREWREGLRAHIEQQRAVSQVQSPGGAALTWQELRLAAEAGFDELLRQQQEDRALGLDAGVGVPDQVYAGAGGGRHKSPYRSPMVMQRVMAAAGGEAVQVTLLPSAQPPVPPTASQQHQQQVLMPPRALATDATLVHLSYSKFSDQGPLITPSGVNKDSLPSGVNKDSLPSEASPTGPPQRHTVGTSGQLAQAALPRAEIASMFPSSLKASEHSGSRSVGSRDTAPPAADPDESNTIGLLGNSNTIGVLGNSNTEGDSPSLRRGVTSAARYRVGPQNLGDSLSSGVTAAQGEVIQLHLVNASRLAAPSATTSSSQPLPASLSLQKPLPEAASELAASSQSRHADVGEAAHPFLIHLLPGSEVLAPFLPPPSQPQPSVPLAPLATAPESRKLTSVQASEATRHSDTPLVDNADHSLITSGKFTPLSSLCTASVGSTSASLMNSSLQLHIQQAEAARDLGLHSGSMLHPEASYASGGGPVGDSAASFDFDLARKGGGHERPSSSRPRSAARRLSSGNGSRPNSGSSRAAQVSVTDSPARMPSPPSVPLHAVQPPPPHASSASNSIPPFLTQSSKPQVAVESFPQSSPVSETVLNAISSKPAQEVGTSSHHVTLQYPIAVKASSLTMEETLFDAPAHAHPPEVEDKSEALRGTAQTKEHQPSTSCVAEVVAEDGISRVQCAVDPNMGDLFAEIQQLSALRRALKAEFEAIGRGDAVAEMGTLGACGVVGEHGESQLEGEVFAEAWGQTMEEAMTEGRGSVDWKEEEEEEEEVEGRNEVRGLSAVEAEVRGLPDEEVVESEAASSHALLNTDRAVSAALDQDDIYYPAAAAAGPGNGPAKAPLLQWGPPGMLKRHQDPKAMVAPNHMARLDAPPPVSSSSPVGGYAAHVQIQTTADTLPLAATVIPVGCPAAQTADLNPALHTAPLQQAQNAAVLPDSQQQTVQVAPSAPQYISGDNLRTGAYQNVATTSHTAVVSSLPLQTLPASAAPAAPAAPAASSSVQVAGNEQQWQPPKAAEQALARQAVEEAIQQLHQTPHRLQPVAPQFIPPFIPSHVVPASVVHSPAPATAPAPATVPAPAPAPATAPLQWTIPVERQQGSTSSPGAAAAWPSPTRQQRAPSVGYTSVPGQDTMHQQQLLQQHQQQQQQEYQRSPARPSAPSPQRSPARPNAPSPQRGRLNAPEASTAAAVAAERPLVYDGSYAQAAAVARQRAEKELQYRIERESKEKAEREQRERDRSERERRERERLQREADMAALKAAYEQSGSDRSTSVGRGEVSRQCPLASIQRQLSFPSTQSSAVPDVGLQPPQQQQQRGPPLKAPANIGSYANPPMKPPLHSAARNGKPGAGTAGSSAPTSAPASTAQTPASLRGAPLSAPVTPGSLADPSPASDHTPSQQVAWGTPNSTSRIPTLSSRIPSPAPSHRHSERQHQQQQHLVPRNGTKSPDLDFDFLERASCSSEDGASCPTADQMAQIQIGNFNGSNKLNDSRPRALQIPGSGSSTPAAVQVRHQQVQGLPVVAAAAAAAAVPSRGASSVTTKAGSAPSGRSSRAASPFTQAVRELMGLPGALPLEHSKRASVASQRASSRLSAEEEKLLQSLQKLDGDILKRVAAGLEARRGGAAADHAAAAAAAGQRTKPAGKGGRGVQGKALTNSVQQEQLRESIEKLDLQLGALQHRMKERAVFMGVEDIEEVVTRGSPRAVQQKQQATAAEKRHSAAAAAAAAAAAGNKPLAKSKTPTPNKAKAIRDQKQAQAVARVAGGAAPGVPHQVRSAPNAAAAAAVPGLAHASGSHGMSPQRAAVSSGASVSSTSAQPTFNPSAIMPPPAVATASSATMQPFGSFFQGTQHQNPYMLPPFAHAHSGGLIGQATPSSLPMAPHPQQQQQQQQVVYVPTMMANGQVAYIPQVLNRQPDLHSGAFAQHNDVQSSHTTGFGQENSGMNLQAFHRAQGGVMQASQPVLQNNPNYQYPGSFQVVQPPHNQAAGMPQPGISTMHLYSFNHERLTAGQTAQQQPAMPNFPQLQQQQQHPYQPSHFTPQQQQQQQYPSMLPQFQSQGQQYSPSMMRARLGSGDGVSVPRASQLFEAQESLGAHRALQLGKEGNAGQKNTHQGSGQSAFIPETKDGVIKAFNLDILLGPA</sequence>
<feature type="region of interest" description="Disordered" evidence="1">
    <location>
        <begin position="244"/>
        <end position="288"/>
    </location>
</feature>
<feature type="compositionally biased region" description="Low complexity" evidence="1">
    <location>
        <begin position="654"/>
        <end position="663"/>
    </location>
</feature>
<feature type="compositionally biased region" description="Low complexity" evidence="1">
    <location>
        <begin position="1634"/>
        <end position="1647"/>
    </location>
</feature>
<feature type="region of interest" description="Disordered" evidence="1">
    <location>
        <begin position="485"/>
        <end position="508"/>
    </location>
</feature>
<organism evidence="2 3">
    <name type="scientific">Chlamydomonas eustigma</name>
    <dbReference type="NCBI Taxonomy" id="1157962"/>
    <lineage>
        <taxon>Eukaryota</taxon>
        <taxon>Viridiplantae</taxon>
        <taxon>Chlorophyta</taxon>
        <taxon>core chlorophytes</taxon>
        <taxon>Chlorophyceae</taxon>
        <taxon>CS clade</taxon>
        <taxon>Chlamydomonadales</taxon>
        <taxon>Chlamydomonadaceae</taxon>
        <taxon>Chlamydomonas</taxon>
    </lineage>
</organism>
<feature type="region of interest" description="Disordered" evidence="1">
    <location>
        <begin position="1"/>
        <end position="99"/>
    </location>
</feature>
<feature type="compositionally biased region" description="Low complexity" evidence="1">
    <location>
        <begin position="1192"/>
        <end position="1207"/>
    </location>
</feature>